<dbReference type="EMBL" id="JAUHHV010000004">
    <property type="protein sequence ID" value="KAK1426687.1"/>
    <property type="molecule type" value="Genomic_DNA"/>
</dbReference>
<accession>A0AAD8KUS3</accession>
<keyword evidence="2" id="KW-1185">Reference proteome</keyword>
<evidence type="ECO:0000313" key="1">
    <source>
        <dbReference type="EMBL" id="KAK1426687.1"/>
    </source>
</evidence>
<dbReference type="Proteomes" id="UP001229421">
    <property type="component" value="Unassembled WGS sequence"/>
</dbReference>
<dbReference type="AlphaFoldDB" id="A0AAD8KUS3"/>
<dbReference type="PANTHER" id="PTHR36746">
    <property type="entry name" value="BNAC04G51760D PROTEIN"/>
    <property type="match status" value="1"/>
</dbReference>
<protein>
    <submittedName>
        <fullName evidence="1">Uncharacterized protein</fullName>
    </submittedName>
</protein>
<reference evidence="1" key="1">
    <citation type="journal article" date="2023" name="bioRxiv">
        <title>Improved chromosome-level genome assembly for marigold (Tagetes erecta).</title>
        <authorList>
            <person name="Jiang F."/>
            <person name="Yuan L."/>
            <person name="Wang S."/>
            <person name="Wang H."/>
            <person name="Xu D."/>
            <person name="Wang A."/>
            <person name="Fan W."/>
        </authorList>
    </citation>
    <scope>NUCLEOTIDE SEQUENCE</scope>
    <source>
        <strain evidence="1">WSJ</strain>
        <tissue evidence="1">Leaf</tissue>
    </source>
</reference>
<proteinExistence type="predicted"/>
<dbReference type="PANTHER" id="PTHR36746:SF3">
    <property type="entry name" value="DUF4005 DOMAIN-CONTAINING PROTEIN"/>
    <property type="match status" value="1"/>
</dbReference>
<organism evidence="1 2">
    <name type="scientific">Tagetes erecta</name>
    <name type="common">African marigold</name>
    <dbReference type="NCBI Taxonomy" id="13708"/>
    <lineage>
        <taxon>Eukaryota</taxon>
        <taxon>Viridiplantae</taxon>
        <taxon>Streptophyta</taxon>
        <taxon>Embryophyta</taxon>
        <taxon>Tracheophyta</taxon>
        <taxon>Spermatophyta</taxon>
        <taxon>Magnoliopsida</taxon>
        <taxon>eudicotyledons</taxon>
        <taxon>Gunneridae</taxon>
        <taxon>Pentapetalae</taxon>
        <taxon>asterids</taxon>
        <taxon>campanulids</taxon>
        <taxon>Asterales</taxon>
        <taxon>Asteraceae</taxon>
        <taxon>Asteroideae</taxon>
        <taxon>Heliantheae alliance</taxon>
        <taxon>Tageteae</taxon>
        <taxon>Tagetes</taxon>
    </lineage>
</organism>
<comment type="caution">
    <text evidence="1">The sequence shown here is derived from an EMBL/GenBank/DDBJ whole genome shotgun (WGS) entry which is preliminary data.</text>
</comment>
<sequence>MSENQTCQNPLRNSCIKIRKPVFGRFRHADPLVSSKPRVSHTIPVANVTPDVYVPPADAKLGKNVRFSTKNATKNDRYSGGKELVDQKTFGDSKFDSFIHHTKVKMSAPSNVGAVKTVNRHDTLHEKVSNFIDRAKLKFRATSSVGAHGKSVSHK</sequence>
<name>A0AAD8KUS3_TARER</name>
<evidence type="ECO:0000313" key="2">
    <source>
        <dbReference type="Proteomes" id="UP001229421"/>
    </source>
</evidence>
<gene>
    <name evidence="1" type="ORF">QVD17_15365</name>
</gene>